<dbReference type="Proteomes" id="UP000244005">
    <property type="component" value="Unassembled WGS sequence"/>
</dbReference>
<name>A0A2R6WWG8_MARPO</name>
<dbReference type="Gramene" id="Mp6g01990.1">
    <property type="protein sequence ID" value="Mp6g01990.1.cds1"/>
    <property type="gene ID" value="Mp6g01990"/>
</dbReference>
<organism evidence="1 2">
    <name type="scientific">Marchantia polymorpha</name>
    <name type="common">Common liverwort</name>
    <name type="synonym">Marchantia aquatica</name>
    <dbReference type="NCBI Taxonomy" id="3197"/>
    <lineage>
        <taxon>Eukaryota</taxon>
        <taxon>Viridiplantae</taxon>
        <taxon>Streptophyta</taxon>
        <taxon>Embryophyta</taxon>
        <taxon>Marchantiophyta</taxon>
        <taxon>Marchantiopsida</taxon>
        <taxon>Marchantiidae</taxon>
        <taxon>Marchantiales</taxon>
        <taxon>Marchantiaceae</taxon>
        <taxon>Marchantia</taxon>
    </lineage>
</organism>
<keyword evidence="2" id="KW-1185">Reference proteome</keyword>
<evidence type="ECO:0000313" key="1">
    <source>
        <dbReference type="EMBL" id="PTQ38200.1"/>
    </source>
</evidence>
<sequence length="85" mass="9426">MGRAPSIRECEFGEETEIAFSPGMESRRPRSSARKSLRITFMRIVSFFFGCSFGAESCSSSTSHYSKNHAAVGGFHARDEQEEPA</sequence>
<reference evidence="2" key="1">
    <citation type="journal article" date="2017" name="Cell">
        <title>Insights into land plant evolution garnered from the Marchantia polymorpha genome.</title>
        <authorList>
            <person name="Bowman J.L."/>
            <person name="Kohchi T."/>
            <person name="Yamato K.T."/>
            <person name="Jenkins J."/>
            <person name="Shu S."/>
            <person name="Ishizaki K."/>
            <person name="Yamaoka S."/>
            <person name="Nishihama R."/>
            <person name="Nakamura Y."/>
            <person name="Berger F."/>
            <person name="Adam C."/>
            <person name="Aki S.S."/>
            <person name="Althoff F."/>
            <person name="Araki T."/>
            <person name="Arteaga-Vazquez M.A."/>
            <person name="Balasubrmanian S."/>
            <person name="Barry K."/>
            <person name="Bauer D."/>
            <person name="Boehm C.R."/>
            <person name="Briginshaw L."/>
            <person name="Caballero-Perez J."/>
            <person name="Catarino B."/>
            <person name="Chen F."/>
            <person name="Chiyoda S."/>
            <person name="Chovatia M."/>
            <person name="Davies K.M."/>
            <person name="Delmans M."/>
            <person name="Demura T."/>
            <person name="Dierschke T."/>
            <person name="Dolan L."/>
            <person name="Dorantes-Acosta A.E."/>
            <person name="Eklund D.M."/>
            <person name="Florent S.N."/>
            <person name="Flores-Sandoval E."/>
            <person name="Fujiyama A."/>
            <person name="Fukuzawa H."/>
            <person name="Galik B."/>
            <person name="Grimanelli D."/>
            <person name="Grimwood J."/>
            <person name="Grossniklaus U."/>
            <person name="Hamada T."/>
            <person name="Haseloff J."/>
            <person name="Hetherington A.J."/>
            <person name="Higo A."/>
            <person name="Hirakawa Y."/>
            <person name="Hundley H.N."/>
            <person name="Ikeda Y."/>
            <person name="Inoue K."/>
            <person name="Inoue S.I."/>
            <person name="Ishida S."/>
            <person name="Jia Q."/>
            <person name="Kakita M."/>
            <person name="Kanazawa T."/>
            <person name="Kawai Y."/>
            <person name="Kawashima T."/>
            <person name="Kennedy M."/>
            <person name="Kinose K."/>
            <person name="Kinoshita T."/>
            <person name="Kohara Y."/>
            <person name="Koide E."/>
            <person name="Komatsu K."/>
            <person name="Kopischke S."/>
            <person name="Kubo M."/>
            <person name="Kyozuka J."/>
            <person name="Lagercrantz U."/>
            <person name="Lin S.S."/>
            <person name="Lindquist E."/>
            <person name="Lipzen A.M."/>
            <person name="Lu C.W."/>
            <person name="De Luna E."/>
            <person name="Martienssen R.A."/>
            <person name="Minamino N."/>
            <person name="Mizutani M."/>
            <person name="Mizutani M."/>
            <person name="Mochizuki N."/>
            <person name="Monte I."/>
            <person name="Mosher R."/>
            <person name="Nagasaki H."/>
            <person name="Nakagami H."/>
            <person name="Naramoto S."/>
            <person name="Nishitani K."/>
            <person name="Ohtani M."/>
            <person name="Okamoto T."/>
            <person name="Okumura M."/>
            <person name="Phillips J."/>
            <person name="Pollak B."/>
            <person name="Reinders A."/>
            <person name="Rovekamp M."/>
            <person name="Sano R."/>
            <person name="Sawa S."/>
            <person name="Schmid M.W."/>
            <person name="Shirakawa M."/>
            <person name="Solano R."/>
            <person name="Spunde A."/>
            <person name="Suetsugu N."/>
            <person name="Sugano S."/>
            <person name="Sugiyama A."/>
            <person name="Sun R."/>
            <person name="Suzuki Y."/>
            <person name="Takenaka M."/>
            <person name="Takezawa D."/>
            <person name="Tomogane H."/>
            <person name="Tsuzuki M."/>
            <person name="Ueda T."/>
            <person name="Umeda M."/>
            <person name="Ward J.M."/>
            <person name="Watanabe Y."/>
            <person name="Yazaki K."/>
            <person name="Yokoyama R."/>
            <person name="Yoshitake Y."/>
            <person name="Yotsui I."/>
            <person name="Zachgo S."/>
            <person name="Schmutz J."/>
        </authorList>
    </citation>
    <scope>NUCLEOTIDE SEQUENCE [LARGE SCALE GENOMIC DNA]</scope>
    <source>
        <strain evidence="2">Tak-1</strain>
    </source>
</reference>
<accession>A0A2R6WWG8</accession>
<proteinExistence type="predicted"/>
<evidence type="ECO:0000313" key="2">
    <source>
        <dbReference type="Proteomes" id="UP000244005"/>
    </source>
</evidence>
<dbReference type="AlphaFoldDB" id="A0A2R6WWG8"/>
<dbReference type="EMBL" id="KZ772724">
    <property type="protein sequence ID" value="PTQ38200.1"/>
    <property type="molecule type" value="Genomic_DNA"/>
</dbReference>
<protein>
    <submittedName>
        <fullName evidence="1">Uncharacterized protein</fullName>
    </submittedName>
</protein>
<gene>
    <name evidence="1" type="ORF">MARPO_0052s0006</name>
</gene>